<keyword evidence="1" id="KW-0812">Transmembrane</keyword>
<dbReference type="Pfam" id="PF22564">
    <property type="entry name" value="HAAS"/>
    <property type="match status" value="1"/>
</dbReference>
<dbReference type="Proteomes" id="UP001329915">
    <property type="component" value="Chromosome"/>
</dbReference>
<evidence type="ECO:0000313" key="4">
    <source>
        <dbReference type="Proteomes" id="UP001329915"/>
    </source>
</evidence>
<keyword evidence="1" id="KW-1133">Transmembrane helix</keyword>
<dbReference type="KEGG" id="dbc:MFMK1_003627"/>
<feature type="transmembrane region" description="Helical" evidence="1">
    <location>
        <begin position="146"/>
        <end position="172"/>
    </location>
</feature>
<dbReference type="EMBL" id="CP121694">
    <property type="protein sequence ID" value="WRO23759.1"/>
    <property type="molecule type" value="Genomic_DNA"/>
</dbReference>
<keyword evidence="4" id="KW-1185">Reference proteome</keyword>
<proteinExistence type="predicted"/>
<evidence type="ECO:0000256" key="1">
    <source>
        <dbReference type="SAM" id="Phobius"/>
    </source>
</evidence>
<dbReference type="RefSeq" id="WP_366923137.1">
    <property type="nucleotide sequence ID" value="NZ_CP121694.1"/>
</dbReference>
<protein>
    <submittedName>
        <fullName evidence="3">DUF4190 domain-containing protein</fullName>
    </submittedName>
</protein>
<sequence length="174" mass="19372">MRNQSKVHPLIQRFLQDLSGELVSIPEEEREQHVLEIEGHLLSMLQKKKEQGKDDDKAINETLVEFLPPKELAEKIISEDVDVKSSLQTEDKTNTKARISSMLGISSIILMVIIPFLGVLLGIAAFILGVLGFIEIKRTKEQGRKFAITGIVCGIVVLMAPPILAFIAYAIYMS</sequence>
<keyword evidence="1" id="KW-0472">Membrane</keyword>
<accession>A0AAU0UT62</accession>
<dbReference type="InterPro" id="IPR025241">
    <property type="entry name" value="DUF4190"/>
</dbReference>
<feature type="domain" description="DUF4190" evidence="2">
    <location>
        <begin position="103"/>
        <end position="159"/>
    </location>
</feature>
<evidence type="ECO:0000259" key="2">
    <source>
        <dbReference type="Pfam" id="PF13828"/>
    </source>
</evidence>
<organism evidence="3 4">
    <name type="scientific">Metallumcola ferriviriculae</name>
    <dbReference type="NCBI Taxonomy" id="3039180"/>
    <lineage>
        <taxon>Bacteria</taxon>
        <taxon>Bacillati</taxon>
        <taxon>Bacillota</taxon>
        <taxon>Clostridia</taxon>
        <taxon>Neomoorellales</taxon>
        <taxon>Desulfitibacteraceae</taxon>
        <taxon>Metallumcola</taxon>
    </lineage>
</organism>
<dbReference type="Pfam" id="PF13828">
    <property type="entry name" value="DUF4190"/>
    <property type="match status" value="1"/>
</dbReference>
<reference evidence="3 4" key="1">
    <citation type="submission" date="2023-04" db="EMBL/GenBank/DDBJ databases">
        <authorList>
            <person name="Hsu D."/>
        </authorList>
    </citation>
    <scope>NUCLEOTIDE SEQUENCE [LARGE SCALE GENOMIC DNA]</scope>
    <source>
        <strain evidence="3 4">MK1</strain>
    </source>
</reference>
<evidence type="ECO:0000313" key="3">
    <source>
        <dbReference type="EMBL" id="WRO23759.1"/>
    </source>
</evidence>
<gene>
    <name evidence="3" type="ORF">MFMK1_003627</name>
</gene>
<name>A0AAU0UT62_9FIRM</name>
<feature type="transmembrane region" description="Helical" evidence="1">
    <location>
        <begin position="108"/>
        <end position="134"/>
    </location>
</feature>
<dbReference type="AlphaFoldDB" id="A0AAU0UT62"/>